<sequence>MKFEYTNEDLILQSSNTLSKFDKTLESLWVESYEGNRFRYKIDLSMKSLRKVSNGDVNILILPNDNRFSQRRKPQPFNDTDDQIAPESFNFNKVSTGEILLDISEKQSTKSSFILINVSPFSYLHSLLVPEMEECYNQVLRKQSLYLAIKCFLLSANRYLCMGFNSLLAHASVNHMHFHFWQSPDYLRAMSTEIKRKYENLMYFELVDHPVDNFVLELSNLSELDNFINNLWTLILSCQKLHIAHNVFVARSKSTGYMRVVVWPRCSAYGAKNISNVVASEAGFYVAVAELAGMMVVAGEDIASTLTYNKIESILRNECLSRETMHSLENELFEALCVQKQQ</sequence>
<keyword evidence="15" id="KW-1185">Reference proteome</keyword>
<reference evidence="16 17" key="2">
    <citation type="submission" date="2023-11" db="UniProtKB">
        <authorList>
            <consortium name="WormBaseParasite"/>
        </authorList>
    </citation>
    <scope>IDENTIFICATION</scope>
</reference>
<evidence type="ECO:0000256" key="7">
    <source>
        <dbReference type="ARBA" id="ARBA00022490"/>
    </source>
</evidence>
<dbReference type="WBParaSite" id="TREG1_42260.2">
    <property type="protein sequence ID" value="TREG1_42260.2"/>
    <property type="gene ID" value="TREG1_42260"/>
</dbReference>
<dbReference type="InterPro" id="IPR058865">
    <property type="entry name" value="GDPGP1_C"/>
</dbReference>
<evidence type="ECO:0000256" key="1">
    <source>
        <dbReference type="ARBA" id="ARBA00000063"/>
    </source>
</evidence>
<evidence type="ECO:0000256" key="6">
    <source>
        <dbReference type="ARBA" id="ARBA00018857"/>
    </source>
</evidence>
<dbReference type="GO" id="GO:0006006">
    <property type="term" value="P:glucose metabolic process"/>
    <property type="evidence" value="ECO:0007669"/>
    <property type="project" value="TreeGrafter"/>
</dbReference>
<evidence type="ECO:0000256" key="8">
    <source>
        <dbReference type="ARBA" id="ARBA00022658"/>
    </source>
</evidence>
<evidence type="ECO:0000256" key="12">
    <source>
        <dbReference type="ARBA" id="ARBA00022801"/>
    </source>
</evidence>
<evidence type="ECO:0000256" key="4">
    <source>
        <dbReference type="ARBA" id="ARBA00006451"/>
    </source>
</evidence>
<name>A0AA85JKN2_TRIRE</name>
<feature type="domain" description="GDPGP1-like N-terminal" evidence="14">
    <location>
        <begin position="20"/>
        <end position="180"/>
    </location>
</feature>
<evidence type="ECO:0000313" key="15">
    <source>
        <dbReference type="Proteomes" id="UP000050795"/>
    </source>
</evidence>
<dbReference type="InterPro" id="IPR026506">
    <property type="entry name" value="GDPGP"/>
</dbReference>
<evidence type="ECO:0000256" key="3">
    <source>
        <dbReference type="ARBA" id="ARBA00004496"/>
    </source>
</evidence>
<keyword evidence="9" id="KW-0808">Transferase</keyword>
<dbReference type="WBParaSite" id="TREG1_42260.1">
    <property type="protein sequence ID" value="TREG1_42260.1"/>
    <property type="gene ID" value="TREG1_42260"/>
</dbReference>
<dbReference type="GO" id="GO:0005737">
    <property type="term" value="C:cytoplasm"/>
    <property type="evidence" value="ECO:0007669"/>
    <property type="project" value="UniProtKB-SubCell"/>
</dbReference>
<evidence type="ECO:0000313" key="17">
    <source>
        <dbReference type="WBParaSite" id="TREG1_42260.2"/>
    </source>
</evidence>
<feature type="domain" description="GDPGP1-like C-terminal" evidence="13">
    <location>
        <begin position="193"/>
        <end position="337"/>
    </location>
</feature>
<dbReference type="GO" id="GO:0016787">
    <property type="term" value="F:hydrolase activity"/>
    <property type="evidence" value="ECO:0007669"/>
    <property type="project" value="UniProtKB-KW"/>
</dbReference>
<accession>A0AA85JKN2</accession>
<dbReference type="WBParaSite" id="TREG1_42260.3">
    <property type="protein sequence ID" value="TREG1_42260.3"/>
    <property type="gene ID" value="TREG1_42260"/>
</dbReference>
<comment type="function">
    <text evidence="2">Specific and highly efficient GDP-D-glucose phosphorylase regulating the levels of GDP-D-glucose in cells.</text>
</comment>
<keyword evidence="10" id="KW-0548">Nucleotidyltransferase</keyword>
<dbReference type="EC" id="2.7.7.78" evidence="5"/>
<keyword evidence="7" id="KW-0963">Cytoplasm</keyword>
<organism evidence="15 17">
    <name type="scientific">Trichobilharzia regenti</name>
    <name type="common">Nasal bird schistosome</name>
    <dbReference type="NCBI Taxonomy" id="157069"/>
    <lineage>
        <taxon>Eukaryota</taxon>
        <taxon>Metazoa</taxon>
        <taxon>Spiralia</taxon>
        <taxon>Lophotrochozoa</taxon>
        <taxon>Platyhelminthes</taxon>
        <taxon>Trematoda</taxon>
        <taxon>Digenea</taxon>
        <taxon>Strigeidida</taxon>
        <taxon>Schistosomatoidea</taxon>
        <taxon>Schistosomatidae</taxon>
        <taxon>Trichobilharzia</taxon>
    </lineage>
</organism>
<dbReference type="PANTHER" id="PTHR20884">
    <property type="entry name" value="GDP-D-GLUCOSE PHOSPHORYLASE 1"/>
    <property type="match status" value="1"/>
</dbReference>
<evidence type="ECO:0000313" key="16">
    <source>
        <dbReference type="WBParaSite" id="TREG1_42260.1"/>
    </source>
</evidence>
<comment type="similarity">
    <text evidence="4">Belongs to the GDPGP1 family.</text>
</comment>
<proteinExistence type="inferred from homology"/>
<dbReference type="Pfam" id="PF26216">
    <property type="entry name" value="GDPGP1_C"/>
    <property type="match status" value="1"/>
</dbReference>
<dbReference type="GO" id="GO:0080048">
    <property type="term" value="F:GDP-D-glucose phosphorylase activity"/>
    <property type="evidence" value="ECO:0007669"/>
    <property type="project" value="UniProtKB-EC"/>
</dbReference>
<dbReference type="PANTHER" id="PTHR20884:SF8">
    <property type="entry name" value="GDP-D-GLUCOSE PHOSPHORYLASE 1"/>
    <property type="match status" value="1"/>
</dbReference>
<evidence type="ECO:0000256" key="10">
    <source>
        <dbReference type="ARBA" id="ARBA00022695"/>
    </source>
</evidence>
<keyword evidence="8" id="KW-0344">Guanine-nucleotide releasing factor</keyword>
<dbReference type="Pfam" id="PF26217">
    <property type="entry name" value="GDPGP1_N"/>
    <property type="match status" value="1"/>
</dbReference>
<evidence type="ECO:0000256" key="5">
    <source>
        <dbReference type="ARBA" id="ARBA00012507"/>
    </source>
</evidence>
<evidence type="ECO:0000256" key="2">
    <source>
        <dbReference type="ARBA" id="ARBA00003049"/>
    </source>
</evidence>
<dbReference type="InterPro" id="IPR058866">
    <property type="entry name" value="GDPGP1_N"/>
</dbReference>
<reference evidence="15" key="1">
    <citation type="submission" date="2022-06" db="EMBL/GenBank/DDBJ databases">
        <authorList>
            <person name="Berger JAMES D."/>
            <person name="Berger JAMES D."/>
        </authorList>
    </citation>
    <scope>NUCLEOTIDE SEQUENCE [LARGE SCALE GENOMIC DNA]</scope>
</reference>
<evidence type="ECO:0000256" key="11">
    <source>
        <dbReference type="ARBA" id="ARBA00022741"/>
    </source>
</evidence>
<evidence type="ECO:0000259" key="14">
    <source>
        <dbReference type="Pfam" id="PF26217"/>
    </source>
</evidence>
<keyword evidence="12" id="KW-0378">Hydrolase</keyword>
<evidence type="ECO:0000256" key="9">
    <source>
        <dbReference type="ARBA" id="ARBA00022679"/>
    </source>
</evidence>
<dbReference type="GO" id="GO:0000166">
    <property type="term" value="F:nucleotide binding"/>
    <property type="evidence" value="ECO:0007669"/>
    <property type="project" value="UniProtKB-KW"/>
</dbReference>
<comment type="catalytic activity">
    <reaction evidence="1">
        <text>GDP-alpha-D-glucose + phosphate = alpha-D-glucose 1-phosphate + GDP + H(+)</text>
        <dbReference type="Rhea" id="RHEA:30387"/>
        <dbReference type="ChEBI" id="CHEBI:15378"/>
        <dbReference type="ChEBI" id="CHEBI:43474"/>
        <dbReference type="ChEBI" id="CHEBI:58189"/>
        <dbReference type="ChEBI" id="CHEBI:58601"/>
        <dbReference type="ChEBI" id="CHEBI:62230"/>
        <dbReference type="EC" id="2.7.7.78"/>
    </reaction>
</comment>
<evidence type="ECO:0000259" key="13">
    <source>
        <dbReference type="Pfam" id="PF26216"/>
    </source>
</evidence>
<dbReference type="Proteomes" id="UP000050795">
    <property type="component" value="Unassembled WGS sequence"/>
</dbReference>
<comment type="subcellular location">
    <subcellularLocation>
        <location evidence="3">Cytoplasm</location>
    </subcellularLocation>
</comment>
<keyword evidence="11" id="KW-0547">Nucleotide-binding</keyword>
<protein>
    <recommendedName>
        <fullName evidence="6">GDP-D-glucose phosphorylase 1</fullName>
        <ecNumber evidence="5">2.7.7.78</ecNumber>
    </recommendedName>
</protein>
<dbReference type="AlphaFoldDB" id="A0AA85JKN2"/>
<dbReference type="GO" id="GO:0005085">
    <property type="term" value="F:guanyl-nucleotide exchange factor activity"/>
    <property type="evidence" value="ECO:0007669"/>
    <property type="project" value="UniProtKB-KW"/>
</dbReference>